<dbReference type="Pfam" id="PF12796">
    <property type="entry name" value="Ank_2"/>
    <property type="match status" value="1"/>
</dbReference>
<dbReference type="Proteomes" id="UP000663845">
    <property type="component" value="Unassembled WGS sequence"/>
</dbReference>
<dbReference type="SUPFAM" id="SSF48403">
    <property type="entry name" value="Ankyrin repeat"/>
    <property type="match status" value="1"/>
</dbReference>
<organism evidence="4 5">
    <name type="scientific">Adineta steineri</name>
    <dbReference type="NCBI Taxonomy" id="433720"/>
    <lineage>
        <taxon>Eukaryota</taxon>
        <taxon>Metazoa</taxon>
        <taxon>Spiralia</taxon>
        <taxon>Gnathifera</taxon>
        <taxon>Rotifera</taxon>
        <taxon>Eurotatoria</taxon>
        <taxon>Bdelloidea</taxon>
        <taxon>Adinetida</taxon>
        <taxon>Adinetidae</taxon>
        <taxon>Adineta</taxon>
    </lineage>
</organism>
<dbReference type="InterPro" id="IPR036770">
    <property type="entry name" value="Ankyrin_rpt-contain_sf"/>
</dbReference>
<comment type="caution">
    <text evidence="4">The sequence shown here is derived from an EMBL/GenBank/DDBJ whole genome shotgun (WGS) entry which is preliminary data.</text>
</comment>
<protein>
    <recommendedName>
        <fullName evidence="6">Ankyrin repeat-containing protein</fullName>
    </recommendedName>
</protein>
<evidence type="ECO:0000313" key="4">
    <source>
        <dbReference type="EMBL" id="CAF0851461.1"/>
    </source>
</evidence>
<dbReference type="EMBL" id="CAJNOG010000053">
    <property type="protein sequence ID" value="CAF0851461.1"/>
    <property type="molecule type" value="Genomic_DNA"/>
</dbReference>
<accession>A0A813WCL3</accession>
<name>A0A813WCL3_9BILA</name>
<evidence type="ECO:0000313" key="5">
    <source>
        <dbReference type="Proteomes" id="UP000663845"/>
    </source>
</evidence>
<evidence type="ECO:0008006" key="6">
    <source>
        <dbReference type="Google" id="ProtNLM"/>
    </source>
</evidence>
<keyword evidence="1" id="KW-0677">Repeat</keyword>
<evidence type="ECO:0000256" key="1">
    <source>
        <dbReference type="ARBA" id="ARBA00022737"/>
    </source>
</evidence>
<sequence>MSETILTHASFTNKNLTILLGSALTSNVVSFRRALHNFKMIHKKIFSQEINQLDKHHYTFLWYLAQAGLYNSIYELYQYASIDLNVNIKNGSLNQTILHYVVIHGNLEDIRIVLDIHVDTNLNDQFGRTAIHYIALYDTKHKNDIEIIKLLIEYGAIPNLEDNMCQTCLHYAILKEKYDLVEYLISLSTINTYIRDKYGYTPICYLCENILKLSDISFENNQCENNIERIFKILNIIVDRCPSDELSSNYHIIKNDQLNENLLLYVYHKFTNLSILLDTNIFFNRLESIIIGTNQDHCLLTEQLLKSHSWKLSVNALCNTHHVNISNALIQCIAHDPHILLSSNISPFSDLSMFFVLIFYALASDVRLLQNIVPMCDYLIFKNTKNTCYLYIDNFNLHTTYTTFIHSCLHYANFNVFSLKHLCRYHIRYYLKSNIINKIDRYSNLKLKYCNYLKLNELSEIFFKTHNLAYIIYLIKRLYNIHQIEEHNLFENEVNTVNDKSSSVNIVTNSSTTDTLSNKNTIEYLSESNKTIENEDEIESEDVKSVHYRTIEEIMAESDISSDSLVESKHSLELFKTSSIQNIKHKSVLSDLDDEISIEEFENKLADVNNKSKYIEDMIDKFLLEK</sequence>
<dbReference type="Gene3D" id="1.25.40.20">
    <property type="entry name" value="Ankyrin repeat-containing domain"/>
    <property type="match status" value="1"/>
</dbReference>
<proteinExistence type="predicted"/>
<dbReference type="PROSITE" id="PS50088">
    <property type="entry name" value="ANK_REPEAT"/>
    <property type="match status" value="1"/>
</dbReference>
<gene>
    <name evidence="4" type="ORF">JYZ213_LOCUS7921</name>
</gene>
<dbReference type="InterPro" id="IPR002110">
    <property type="entry name" value="Ankyrin_rpt"/>
</dbReference>
<dbReference type="PANTHER" id="PTHR24198">
    <property type="entry name" value="ANKYRIN REPEAT AND PROTEIN KINASE DOMAIN-CONTAINING PROTEIN"/>
    <property type="match status" value="1"/>
</dbReference>
<keyword evidence="2 3" id="KW-0040">ANK repeat</keyword>
<evidence type="ECO:0000256" key="2">
    <source>
        <dbReference type="ARBA" id="ARBA00023043"/>
    </source>
</evidence>
<evidence type="ECO:0000256" key="3">
    <source>
        <dbReference type="PROSITE-ProRule" id="PRU00023"/>
    </source>
</evidence>
<dbReference type="PANTHER" id="PTHR24198:SF165">
    <property type="entry name" value="ANKYRIN REPEAT-CONTAINING PROTEIN-RELATED"/>
    <property type="match status" value="1"/>
</dbReference>
<reference evidence="4" key="1">
    <citation type="submission" date="2021-02" db="EMBL/GenBank/DDBJ databases">
        <authorList>
            <person name="Nowell W R."/>
        </authorList>
    </citation>
    <scope>NUCLEOTIDE SEQUENCE</scope>
</reference>
<feature type="repeat" description="ANK" evidence="3">
    <location>
        <begin position="126"/>
        <end position="163"/>
    </location>
</feature>
<dbReference type="AlphaFoldDB" id="A0A813WCL3"/>
<dbReference type="SMART" id="SM00248">
    <property type="entry name" value="ANK"/>
    <property type="match status" value="4"/>
</dbReference>